<proteinExistence type="predicted"/>
<evidence type="ECO:0008006" key="2">
    <source>
        <dbReference type="Google" id="ProtNLM"/>
    </source>
</evidence>
<protein>
    <recommendedName>
        <fullName evidence="2">Amidase enhancer</fullName>
    </recommendedName>
</protein>
<reference evidence="1" key="1">
    <citation type="submission" date="2019-08" db="EMBL/GenBank/DDBJ databases">
        <authorList>
            <person name="Kucharzyk K."/>
            <person name="Murdoch R.W."/>
            <person name="Higgins S."/>
            <person name="Loffler F."/>
        </authorList>
    </citation>
    <scope>NUCLEOTIDE SEQUENCE</scope>
</reference>
<comment type="caution">
    <text evidence="1">The sequence shown here is derived from an EMBL/GenBank/DDBJ whole genome shotgun (WGS) entry which is preliminary data.</text>
</comment>
<gene>
    <name evidence="1" type="ORF">SDC9_158095</name>
</gene>
<accession>A0A645F8W6</accession>
<name>A0A645F8W6_9ZZZZ</name>
<dbReference type="AlphaFoldDB" id="A0A645F8W6"/>
<organism evidence="1">
    <name type="scientific">bioreactor metagenome</name>
    <dbReference type="NCBI Taxonomy" id="1076179"/>
    <lineage>
        <taxon>unclassified sequences</taxon>
        <taxon>metagenomes</taxon>
        <taxon>ecological metagenomes</taxon>
    </lineage>
</organism>
<dbReference type="EMBL" id="VSSQ01056979">
    <property type="protein sequence ID" value="MPN10798.1"/>
    <property type="molecule type" value="Genomic_DNA"/>
</dbReference>
<sequence>MLTGKTLREILGLRSAAFTIRQDGENVIFTTKGYGHGAGMSQYGANFMALSGAKYEEILIHYYTGVSIKNINDIN</sequence>
<evidence type="ECO:0000313" key="1">
    <source>
        <dbReference type="EMBL" id="MPN10798.1"/>
    </source>
</evidence>